<feature type="non-terminal residue" evidence="2">
    <location>
        <position position="1"/>
    </location>
</feature>
<evidence type="ECO:0000259" key="1">
    <source>
        <dbReference type="Pfam" id="PF13276"/>
    </source>
</evidence>
<organism evidence="2 3">
    <name type="scientific">Bacillus wiedmannii</name>
    <dbReference type="NCBI Taxonomy" id="1890302"/>
    <lineage>
        <taxon>Bacteria</taxon>
        <taxon>Bacillati</taxon>
        <taxon>Bacillota</taxon>
        <taxon>Bacilli</taxon>
        <taxon>Bacillales</taxon>
        <taxon>Bacillaceae</taxon>
        <taxon>Bacillus</taxon>
        <taxon>Bacillus cereus group</taxon>
    </lineage>
</organism>
<feature type="domain" description="HTH-like" evidence="1">
    <location>
        <begin position="53"/>
        <end position="79"/>
    </location>
</feature>
<gene>
    <name evidence="2" type="ORF">FC694_29735</name>
</gene>
<dbReference type="EMBL" id="SZOM01000490">
    <property type="protein sequence ID" value="TKH08219.1"/>
    <property type="molecule type" value="Genomic_DNA"/>
</dbReference>
<dbReference type="InterPro" id="IPR025948">
    <property type="entry name" value="HTH-like_dom"/>
</dbReference>
<comment type="caution">
    <text evidence="2">The sequence shown here is derived from an EMBL/GenBank/DDBJ whole genome shotgun (WGS) entry which is preliminary data.</text>
</comment>
<accession>A0A4U2MAT7</accession>
<proteinExistence type="predicted"/>
<dbReference type="RefSeq" id="WP_170968900.1">
    <property type="nucleotide sequence ID" value="NZ_SZOM01000490.1"/>
</dbReference>
<protein>
    <submittedName>
        <fullName evidence="2">IS3 family transposase</fullName>
    </submittedName>
</protein>
<name>A0A4U2MAT7_9BACI</name>
<dbReference type="Pfam" id="PF13276">
    <property type="entry name" value="HTH_21"/>
    <property type="match status" value="1"/>
</dbReference>
<reference evidence="2 3" key="1">
    <citation type="journal article" date="2019" name="Environ. Microbiol.">
        <title>An active ?-lactamase is a part of an orchestrated cell wall stress resistance network of Bacillus subtilis and related rhizosphere species.</title>
        <authorList>
            <person name="Bucher T."/>
            <person name="Keren-Paz A."/>
            <person name="Hausser J."/>
            <person name="Olender T."/>
            <person name="Cytryn E."/>
            <person name="Kolodkin-Gal I."/>
        </authorList>
    </citation>
    <scope>NUCLEOTIDE SEQUENCE [LARGE SCALE GENOMIC DNA]</scope>
    <source>
        <strain evidence="2 3">I71</strain>
    </source>
</reference>
<sequence length="79" mass="9486">LSSKQGKITKQDKAQVVYELRREFQVKELVQLAGIPRSTYYFYVKQMDRIDPDADLKVEIKAIYDEHEGRYGYRRIRDE</sequence>
<dbReference type="AlphaFoldDB" id="A0A4U2MAT7"/>
<evidence type="ECO:0000313" key="3">
    <source>
        <dbReference type="Proteomes" id="UP000306037"/>
    </source>
</evidence>
<evidence type="ECO:0000313" key="2">
    <source>
        <dbReference type="EMBL" id="TKH08219.1"/>
    </source>
</evidence>
<feature type="non-terminal residue" evidence="2">
    <location>
        <position position="79"/>
    </location>
</feature>
<dbReference type="Proteomes" id="UP000306037">
    <property type="component" value="Unassembled WGS sequence"/>
</dbReference>